<dbReference type="CDD" id="cd18791">
    <property type="entry name" value="SF2_C_RHA"/>
    <property type="match status" value="1"/>
</dbReference>
<gene>
    <name evidence="15" type="ORF">Malapachy_3893</name>
</gene>
<evidence type="ECO:0000259" key="13">
    <source>
        <dbReference type="PROSITE" id="PS51192"/>
    </source>
</evidence>
<evidence type="ECO:0000313" key="16">
    <source>
        <dbReference type="Proteomes" id="UP000037751"/>
    </source>
</evidence>
<dbReference type="PROSITE" id="PS51192">
    <property type="entry name" value="HELICASE_ATP_BIND_1"/>
    <property type="match status" value="1"/>
</dbReference>
<dbReference type="GO" id="GO:0003724">
    <property type="term" value="F:RNA helicase activity"/>
    <property type="evidence" value="ECO:0007669"/>
    <property type="project" value="UniProtKB-EC"/>
</dbReference>
<organism evidence="15 16">
    <name type="scientific">Malassezia pachydermatis</name>
    <dbReference type="NCBI Taxonomy" id="77020"/>
    <lineage>
        <taxon>Eukaryota</taxon>
        <taxon>Fungi</taxon>
        <taxon>Dikarya</taxon>
        <taxon>Basidiomycota</taxon>
        <taxon>Ustilaginomycotina</taxon>
        <taxon>Malasseziomycetes</taxon>
        <taxon>Malasseziales</taxon>
        <taxon>Malasseziaceae</taxon>
        <taxon>Malassezia</taxon>
    </lineage>
</organism>
<dbReference type="RefSeq" id="XP_017991832.1">
    <property type="nucleotide sequence ID" value="XM_018138352.1"/>
</dbReference>
<dbReference type="GO" id="GO:0016787">
    <property type="term" value="F:hydrolase activity"/>
    <property type="evidence" value="ECO:0007669"/>
    <property type="project" value="UniProtKB-KW"/>
</dbReference>
<dbReference type="Gene3D" id="1.20.120.1080">
    <property type="match status" value="1"/>
</dbReference>
<keyword evidence="7" id="KW-0347">Helicase</keyword>
<dbReference type="FunFam" id="1.20.120.1080:FF:000002">
    <property type="entry name" value="Putative ATP-dependent RNA helicase DHX36"/>
    <property type="match status" value="1"/>
</dbReference>
<evidence type="ECO:0000256" key="9">
    <source>
        <dbReference type="ARBA" id="ARBA00022884"/>
    </source>
</evidence>
<dbReference type="CDD" id="cd17917">
    <property type="entry name" value="DEXHc_RHA-like"/>
    <property type="match status" value="1"/>
</dbReference>
<dbReference type="Pfam" id="PF00270">
    <property type="entry name" value="DEAD"/>
    <property type="match status" value="1"/>
</dbReference>
<dbReference type="FunFam" id="3.40.50.300:FF:000500">
    <property type="entry name" value="ATP-dependent RNA helicase DHX29"/>
    <property type="match status" value="1"/>
</dbReference>
<evidence type="ECO:0000256" key="11">
    <source>
        <dbReference type="ARBA" id="ARBA00047984"/>
    </source>
</evidence>
<protein>
    <recommendedName>
        <fullName evidence="2">RNA helicase</fullName>
        <ecNumber evidence="2">3.6.4.13</ecNumber>
    </recommendedName>
</protein>
<dbReference type="InterPro" id="IPR011709">
    <property type="entry name" value="DEAD-box_helicase_OB_fold"/>
</dbReference>
<dbReference type="Pfam" id="PF21010">
    <property type="entry name" value="HA2_C"/>
    <property type="match status" value="1"/>
</dbReference>
<feature type="compositionally biased region" description="Basic and acidic residues" evidence="12">
    <location>
        <begin position="629"/>
        <end position="642"/>
    </location>
</feature>
<dbReference type="OrthoDB" id="5600252at2759"/>
<dbReference type="PANTHER" id="PTHR18934">
    <property type="entry name" value="ATP-DEPENDENT RNA HELICASE"/>
    <property type="match status" value="1"/>
</dbReference>
<dbReference type="STRING" id="77020.A0A0M8MUT5"/>
<evidence type="ECO:0000256" key="6">
    <source>
        <dbReference type="ARBA" id="ARBA00022801"/>
    </source>
</evidence>
<sequence>MAKKKKLQLKSNVQRGFATTSVPKRDTGKTTDTKADDSAPSAAATSSSTVAEVASHAAEIDAAMQDPSPADASQDKSTGDTYDPEAEEIQALQNLVEMIYPRVEKEVQRRSKTVDLQQRFAKSIQAVSFPIDVRDTALRFARHENDGLRGDIDLPPCQDVNDPVLAGMLGRSTAAESEAKELEHALIVWEMLRTLGFSRHHATVALQYAPNLDVEECVAWLLTQLDAEEYRKLSFHVDTPQDHVISRAAAMDTSVPPPSSWYDFTRVEREGFAAHTSQGDKEETSKAKVDDTIDTDRVSEAQVTALTTKARALITELHALLDEDSPCLDIVEYPNEAWSTARIMSLQIEQDRTQRRRTLGGTPSEALKQALDHDALEKQLTQLLQRANDVMQQSEMQPDFRRPLAQQRFKERMKQRQDEEAAQAQAQKAEEAARAQRRREIEKLEQPDEDNDEPIDALEDEGALDLLETAAAEESVTAGSHVQIRDIATQGAQRTPRALLSDAVQQNDPHARIKYTPVSSGGQVHRSRVDIAWSAKGNRPAYVDSFALTTQGCTSRVLADDLVATLALNCVGREKHIVRQLGTGFRACWDELEAARATQKDAFLRDEVLHVRHVLSLREASATPAALDKAAKERAKPSREKATNSMTTLSQAQPDPALAEMWADRQARDAYVAMLRGRQDLPIFQARQQILDSVAQSQVVVLSGETGCGKSTQLPAYLLEDCLSRGERCKIYVTEPRRISAMSLAERVSQELGEAPKSVGTGDSLVGYAIRLESQIGPQARLVYATTGIVLRMLESSVLDEVTHIIIDEVHERSIESDFLLIVLKSLMRQRPDLKVVLMSATLDAHRISEYFGGCPTLSVPGRTFPVDSYFLEDALELCDYTLEPDSPYARTDERTNKVDVRSADAEDAGEEDEDEVAEADPAPGSAIDAVTYSSKTVDTLAHLNEHKINYELITLLLLRICTDQAYASMSRAILVFLPGMGEIRECLRHLGEHAEFQQGCVTHVLHSSVASEDQSAAFLPPPPGQRKIVLATNIAETGITIPDITCVIDSGRHREMRYDEKRKISRLVECFVAQSNAKQRRGRAGRVQHGLCFHLFTRKRYDEYLDPHPLPEMLRLSLQELALQLKVMPLQIGRSVEDALSQALDPPQPANIQRAVASLVEVEALTPTEAITPLGRHLCHMPLDVHLAKFLLIAALFRCTDAALTIAALLNAKSPFLKTLGQETGRGRAAFQHGEPSDFLAFVSMYRAWRAAVGRQQGRAFCASHGLSADALYQMEELRQQYLAYLVDTGFVRVDASVRHDLVRRRTRHGRPRLMEIPAHLDTYSQSGAVITLALVAAMYPKLLIVDEKTQQMRTLTNNQPAVIHPSSVNARKPLGTPSTHFVLYHSIVYSHRLYAWDTAAVDDRMVLLVGGEAEFKHTSRSVYIDHNRIRMATYDASSLVALRLLRDQLRQLMHASFRKPGTPWTPAQEHIFSLVLALIGADTKTIPEAT</sequence>
<comment type="catalytic activity">
    <reaction evidence="11">
        <text>ATP + H2O = ADP + phosphate + H(+)</text>
        <dbReference type="Rhea" id="RHEA:13065"/>
        <dbReference type="ChEBI" id="CHEBI:15377"/>
        <dbReference type="ChEBI" id="CHEBI:15378"/>
        <dbReference type="ChEBI" id="CHEBI:30616"/>
        <dbReference type="ChEBI" id="CHEBI:43474"/>
        <dbReference type="ChEBI" id="CHEBI:456216"/>
        <dbReference type="EC" id="3.6.4.13"/>
    </reaction>
</comment>
<dbReference type="Pfam" id="PF00271">
    <property type="entry name" value="Helicase_C"/>
    <property type="match status" value="1"/>
</dbReference>
<comment type="subcellular location">
    <subcellularLocation>
        <location evidence="1">Plastid</location>
        <location evidence="1">Chloroplast</location>
    </subcellularLocation>
</comment>
<dbReference type="GeneID" id="28730228"/>
<feature type="compositionally biased region" description="Basic and acidic residues" evidence="12">
    <location>
        <begin position="891"/>
        <end position="905"/>
    </location>
</feature>
<feature type="compositionally biased region" description="Acidic residues" evidence="12">
    <location>
        <begin position="906"/>
        <end position="919"/>
    </location>
</feature>
<dbReference type="InterPro" id="IPR027417">
    <property type="entry name" value="P-loop_NTPase"/>
</dbReference>
<dbReference type="SMART" id="SM00847">
    <property type="entry name" value="HA2"/>
    <property type="match status" value="1"/>
</dbReference>
<dbReference type="InterPro" id="IPR001650">
    <property type="entry name" value="Helicase_C-like"/>
</dbReference>
<dbReference type="SMART" id="SM00487">
    <property type="entry name" value="DEXDc"/>
    <property type="match status" value="1"/>
</dbReference>
<dbReference type="Gene3D" id="3.40.50.300">
    <property type="entry name" value="P-loop containing nucleotide triphosphate hydrolases"/>
    <property type="match status" value="2"/>
</dbReference>
<feature type="compositionally biased region" description="Basic and acidic residues" evidence="12">
    <location>
        <begin position="408"/>
        <end position="419"/>
    </location>
</feature>
<dbReference type="InterPro" id="IPR011545">
    <property type="entry name" value="DEAD/DEAH_box_helicase_dom"/>
</dbReference>
<keyword evidence="10" id="KW-0809">Transit peptide</keyword>
<feature type="compositionally biased region" description="Polar residues" evidence="12">
    <location>
        <begin position="9"/>
        <end position="22"/>
    </location>
</feature>
<evidence type="ECO:0000256" key="5">
    <source>
        <dbReference type="ARBA" id="ARBA00022741"/>
    </source>
</evidence>
<feature type="compositionally biased region" description="Basic and acidic residues" evidence="12">
    <location>
        <begin position="23"/>
        <end position="37"/>
    </location>
</feature>
<keyword evidence="16" id="KW-1185">Reference proteome</keyword>
<feature type="region of interest" description="Disordered" evidence="12">
    <location>
        <begin position="1"/>
        <end position="83"/>
    </location>
</feature>
<dbReference type="Pfam" id="PF07717">
    <property type="entry name" value="OB_NTP_bind"/>
    <property type="match status" value="1"/>
</dbReference>
<evidence type="ECO:0000259" key="14">
    <source>
        <dbReference type="PROSITE" id="PS51194"/>
    </source>
</evidence>
<feature type="region of interest" description="Disordered" evidence="12">
    <location>
        <begin position="408"/>
        <end position="455"/>
    </location>
</feature>
<dbReference type="Proteomes" id="UP000037751">
    <property type="component" value="Unassembled WGS sequence"/>
</dbReference>
<comment type="caution">
    <text evidence="15">The sequence shown here is derived from an EMBL/GenBank/DDBJ whole genome shotgun (WGS) entry which is preliminary data.</text>
</comment>
<feature type="region of interest" description="Disordered" evidence="12">
    <location>
        <begin position="626"/>
        <end position="649"/>
    </location>
</feature>
<dbReference type="PROSITE" id="PS51194">
    <property type="entry name" value="HELICASE_CTER"/>
    <property type="match status" value="1"/>
</dbReference>
<evidence type="ECO:0000256" key="12">
    <source>
        <dbReference type="SAM" id="MobiDB-lite"/>
    </source>
</evidence>
<feature type="domain" description="Helicase C-terminal" evidence="14">
    <location>
        <begin position="962"/>
        <end position="1130"/>
    </location>
</feature>
<evidence type="ECO:0000256" key="10">
    <source>
        <dbReference type="ARBA" id="ARBA00022946"/>
    </source>
</evidence>
<evidence type="ECO:0000256" key="4">
    <source>
        <dbReference type="ARBA" id="ARBA00022640"/>
    </source>
</evidence>
<keyword evidence="5" id="KW-0547">Nucleotide-binding</keyword>
<name>A0A0M8MUT5_9BASI</name>
<dbReference type="EC" id="3.6.4.13" evidence="2"/>
<evidence type="ECO:0000256" key="7">
    <source>
        <dbReference type="ARBA" id="ARBA00022806"/>
    </source>
</evidence>
<keyword evidence="8" id="KW-0067">ATP-binding</keyword>
<dbReference type="GO" id="GO:0005524">
    <property type="term" value="F:ATP binding"/>
    <property type="evidence" value="ECO:0007669"/>
    <property type="project" value="UniProtKB-KW"/>
</dbReference>
<evidence type="ECO:0000256" key="8">
    <source>
        <dbReference type="ARBA" id="ARBA00022840"/>
    </source>
</evidence>
<dbReference type="FunFam" id="3.40.50.300:FF:000819">
    <property type="entry name" value="ATP dependent RNA helicase, putative"/>
    <property type="match status" value="1"/>
</dbReference>
<evidence type="ECO:0000256" key="1">
    <source>
        <dbReference type="ARBA" id="ARBA00004229"/>
    </source>
</evidence>
<reference evidence="15 16" key="1">
    <citation type="submission" date="2015-07" db="EMBL/GenBank/DDBJ databases">
        <title>Draft Genome Sequence of Malassezia furfur CBS1878 and Malassezia pachydermatis CBS1879.</title>
        <authorList>
            <person name="Triana S."/>
            <person name="Ohm R."/>
            <person name="Gonzalez A."/>
            <person name="DeCock H."/>
            <person name="Restrepo S."/>
            <person name="Celis A."/>
        </authorList>
    </citation>
    <scope>NUCLEOTIDE SEQUENCE [LARGE SCALE GENOMIC DNA]</scope>
    <source>
        <strain evidence="15 16">CBS 1879</strain>
    </source>
</reference>
<evidence type="ECO:0000256" key="3">
    <source>
        <dbReference type="ARBA" id="ARBA00022528"/>
    </source>
</evidence>
<proteinExistence type="predicted"/>
<evidence type="ECO:0000313" key="15">
    <source>
        <dbReference type="EMBL" id="KOS14200.1"/>
    </source>
</evidence>
<keyword evidence="6 15" id="KW-0378">Hydrolase</keyword>
<accession>A0A0M8MUT5</accession>
<dbReference type="GO" id="GO:0003723">
    <property type="term" value="F:RNA binding"/>
    <property type="evidence" value="ECO:0007669"/>
    <property type="project" value="UniProtKB-KW"/>
</dbReference>
<evidence type="ECO:0000256" key="2">
    <source>
        <dbReference type="ARBA" id="ARBA00012552"/>
    </source>
</evidence>
<feature type="domain" description="Helicase ATP-binding" evidence="13">
    <location>
        <begin position="691"/>
        <end position="861"/>
    </location>
</feature>
<dbReference type="PANTHER" id="PTHR18934:SF145">
    <property type="entry name" value="ATP-DEPENDENT RNA HELICASE DHX57-RELATED"/>
    <property type="match status" value="1"/>
</dbReference>
<dbReference type="InterPro" id="IPR014001">
    <property type="entry name" value="Helicase_ATP-bd"/>
</dbReference>
<keyword evidence="3" id="KW-0150">Chloroplast</keyword>
<dbReference type="SMART" id="SM00490">
    <property type="entry name" value="HELICc"/>
    <property type="match status" value="1"/>
</dbReference>
<dbReference type="VEuPathDB" id="FungiDB:Malapachy_3893"/>
<keyword evidence="4" id="KW-0934">Plastid</keyword>
<dbReference type="SUPFAM" id="SSF46934">
    <property type="entry name" value="UBA-like"/>
    <property type="match status" value="1"/>
</dbReference>
<feature type="compositionally biased region" description="Low complexity" evidence="12">
    <location>
        <begin position="38"/>
        <end position="57"/>
    </location>
</feature>
<keyword evidence="9" id="KW-0694">RNA-binding</keyword>
<feature type="compositionally biased region" description="Basic and acidic residues" evidence="12">
    <location>
        <begin position="428"/>
        <end position="446"/>
    </location>
</feature>
<dbReference type="EMBL" id="LGAV01000004">
    <property type="protein sequence ID" value="KOS14200.1"/>
    <property type="molecule type" value="Genomic_DNA"/>
</dbReference>
<dbReference type="SUPFAM" id="SSF52540">
    <property type="entry name" value="P-loop containing nucleoside triphosphate hydrolases"/>
    <property type="match status" value="1"/>
</dbReference>
<dbReference type="InterPro" id="IPR007502">
    <property type="entry name" value="Helicase-assoc_dom"/>
</dbReference>
<dbReference type="InterPro" id="IPR009060">
    <property type="entry name" value="UBA-like_sf"/>
</dbReference>
<feature type="region of interest" description="Disordered" evidence="12">
    <location>
        <begin position="887"/>
        <end position="927"/>
    </location>
</feature>